<keyword evidence="4" id="KW-1185">Reference proteome</keyword>
<evidence type="ECO:0000256" key="2">
    <source>
        <dbReference type="SAM" id="SignalP"/>
    </source>
</evidence>
<accession>A0ABS7U299</accession>
<dbReference type="InterPro" id="IPR028994">
    <property type="entry name" value="Integrin_alpha_N"/>
</dbReference>
<dbReference type="EMBL" id="JAIRAU010000049">
    <property type="protein sequence ID" value="MBZ5714653.1"/>
    <property type="molecule type" value="Genomic_DNA"/>
</dbReference>
<dbReference type="SUPFAM" id="SSF69318">
    <property type="entry name" value="Integrin alpha N-terminal domain"/>
    <property type="match status" value="1"/>
</dbReference>
<evidence type="ECO:0000313" key="4">
    <source>
        <dbReference type="Proteomes" id="UP001139031"/>
    </source>
</evidence>
<feature type="signal peptide" evidence="2">
    <location>
        <begin position="1"/>
        <end position="24"/>
    </location>
</feature>
<dbReference type="PANTHER" id="PTHR46580:SF2">
    <property type="entry name" value="MAM DOMAIN-CONTAINING PROTEIN"/>
    <property type="match status" value="1"/>
</dbReference>
<dbReference type="Proteomes" id="UP001139031">
    <property type="component" value="Unassembled WGS sequence"/>
</dbReference>
<protein>
    <submittedName>
        <fullName evidence="3">VCBS repeat-containing protein</fullName>
    </submittedName>
</protein>
<feature type="chain" id="PRO_5045168485" evidence="2">
    <location>
        <begin position="25"/>
        <end position="423"/>
    </location>
</feature>
<dbReference type="RefSeq" id="WP_224196387.1">
    <property type="nucleotide sequence ID" value="NZ_JAIRAU010000049.1"/>
</dbReference>
<evidence type="ECO:0000256" key="1">
    <source>
        <dbReference type="ARBA" id="ARBA00022729"/>
    </source>
</evidence>
<dbReference type="InterPro" id="IPR013517">
    <property type="entry name" value="FG-GAP"/>
</dbReference>
<keyword evidence="1 2" id="KW-0732">Signal</keyword>
<dbReference type="PANTHER" id="PTHR46580">
    <property type="entry name" value="SENSOR KINASE-RELATED"/>
    <property type="match status" value="1"/>
</dbReference>
<name>A0ABS7U299_9BACT</name>
<comment type="caution">
    <text evidence="3">The sequence shown here is derived from an EMBL/GenBank/DDBJ whole genome shotgun (WGS) entry which is preliminary data.</text>
</comment>
<proteinExistence type="predicted"/>
<sequence>MQRPSGVSVLVASFVVSLAGTAWARADHFAEPTLVSRGFAADDGWRAGRNPRVLADVNGDGCDDLIGFADHGVVVALSTFSAATGPALGEPRLWLDAFGHDAGGWRDDRHLRLLADVDGDGLHDVVGFGDDGVIVAVSLGDRLAAPERWSDEFAGDAWGLDRHPRLLVDVDADGTLDIVGFADDGVRVARGSGRDFLPATRAVAAFADGEWQVELHPRMLADVSGDGLPDIVGIHDAGVFVSLATADGFTSPAQWLDALGTEDGFESQDRFPRVLADVDGDAHADIVAFAGGGVFLARSTGEGFAGPELVLPEFSRDHGGWASRSVPRLVADVDDDGRADIVGFADPGVFVSLSTGEGFGAPSPWVWSYGRDRGWQVPRHPPLLGDLDDDGQLDVVGLFDDGVWVALARPTRLFLVATTGLRW</sequence>
<reference evidence="3" key="1">
    <citation type="submission" date="2021-08" db="EMBL/GenBank/DDBJ databases">
        <authorList>
            <person name="Stevens D.C."/>
        </authorList>
    </citation>
    <scope>NUCLEOTIDE SEQUENCE</scope>
    <source>
        <strain evidence="3">DSM 53165</strain>
    </source>
</reference>
<gene>
    <name evidence="3" type="ORF">K7C98_35935</name>
</gene>
<evidence type="ECO:0000313" key="3">
    <source>
        <dbReference type="EMBL" id="MBZ5714653.1"/>
    </source>
</evidence>
<organism evidence="3 4">
    <name type="scientific">Nannocystis pusilla</name>
    <dbReference type="NCBI Taxonomy" id="889268"/>
    <lineage>
        <taxon>Bacteria</taxon>
        <taxon>Pseudomonadati</taxon>
        <taxon>Myxococcota</taxon>
        <taxon>Polyangia</taxon>
        <taxon>Nannocystales</taxon>
        <taxon>Nannocystaceae</taxon>
        <taxon>Nannocystis</taxon>
    </lineage>
</organism>
<dbReference type="Pfam" id="PF13517">
    <property type="entry name" value="FG-GAP_3"/>
    <property type="match status" value="1"/>
</dbReference>